<dbReference type="Gene3D" id="1.25.10.20">
    <property type="entry name" value="Vitellinogen, superhelical"/>
    <property type="match status" value="1"/>
</dbReference>
<feature type="domain" description="Vitellogenin" evidence="6">
    <location>
        <begin position="1"/>
        <end position="273"/>
    </location>
</feature>
<dbReference type="SUPFAM" id="SSF48431">
    <property type="entry name" value="Lipovitellin-phosvitin complex, superhelical domain"/>
    <property type="match status" value="1"/>
</dbReference>
<gene>
    <name evidence="7" type="ORF">PoB_003409100</name>
</gene>
<accession>A0AAV4A8P4</accession>
<dbReference type="EMBL" id="BLXT01003901">
    <property type="protein sequence ID" value="GFO07586.1"/>
    <property type="molecule type" value="Genomic_DNA"/>
</dbReference>
<keyword evidence="4" id="KW-0325">Glycoprotein</keyword>
<dbReference type="Pfam" id="PF09172">
    <property type="entry name" value="Vit_open_b-sht"/>
    <property type="match status" value="1"/>
</dbReference>
<evidence type="ECO:0000259" key="6">
    <source>
        <dbReference type="PROSITE" id="PS51211"/>
    </source>
</evidence>
<dbReference type="InterPro" id="IPR050733">
    <property type="entry name" value="Vitellogenin/Apolipophorin"/>
</dbReference>
<protein>
    <submittedName>
        <fullName evidence="7">Apolipophorin</fullName>
    </submittedName>
</protein>
<evidence type="ECO:0000256" key="1">
    <source>
        <dbReference type="ARBA" id="ARBA00004613"/>
    </source>
</evidence>
<dbReference type="InterPro" id="IPR015255">
    <property type="entry name" value="Vitellinogen_open_b-sht"/>
</dbReference>
<name>A0AAV4A8P4_9GAST</name>
<comment type="caution">
    <text evidence="5">Lacks conserved residue(s) required for the propagation of feature annotation.</text>
</comment>
<dbReference type="GO" id="GO:0005319">
    <property type="term" value="F:lipid transporter activity"/>
    <property type="evidence" value="ECO:0007669"/>
    <property type="project" value="InterPro"/>
</dbReference>
<evidence type="ECO:0000256" key="5">
    <source>
        <dbReference type="PROSITE-ProRule" id="PRU00557"/>
    </source>
</evidence>
<dbReference type="Pfam" id="PF01347">
    <property type="entry name" value="Vitellogenin_N"/>
    <property type="match status" value="1"/>
</dbReference>
<organism evidence="7 8">
    <name type="scientific">Plakobranchus ocellatus</name>
    <dbReference type="NCBI Taxonomy" id="259542"/>
    <lineage>
        <taxon>Eukaryota</taxon>
        <taxon>Metazoa</taxon>
        <taxon>Spiralia</taxon>
        <taxon>Lophotrochozoa</taxon>
        <taxon>Mollusca</taxon>
        <taxon>Gastropoda</taxon>
        <taxon>Heterobranchia</taxon>
        <taxon>Euthyneura</taxon>
        <taxon>Panpulmonata</taxon>
        <taxon>Sacoglossa</taxon>
        <taxon>Placobranchoidea</taxon>
        <taxon>Plakobranchidae</taxon>
        <taxon>Plakobranchus</taxon>
    </lineage>
</organism>
<evidence type="ECO:0000313" key="8">
    <source>
        <dbReference type="Proteomes" id="UP000735302"/>
    </source>
</evidence>
<evidence type="ECO:0000313" key="7">
    <source>
        <dbReference type="EMBL" id="GFO07586.1"/>
    </source>
</evidence>
<dbReference type="PROSITE" id="PS51211">
    <property type="entry name" value="VITELLOGENIN"/>
    <property type="match status" value="1"/>
</dbReference>
<evidence type="ECO:0000256" key="3">
    <source>
        <dbReference type="ARBA" id="ARBA00023157"/>
    </source>
</evidence>
<keyword evidence="3" id="KW-1015">Disulfide bond</keyword>
<dbReference type="InterPro" id="IPR015819">
    <property type="entry name" value="Lipid_transp_b-sht_shell"/>
</dbReference>
<keyword evidence="8" id="KW-1185">Reference proteome</keyword>
<evidence type="ECO:0000256" key="2">
    <source>
        <dbReference type="ARBA" id="ARBA00022525"/>
    </source>
</evidence>
<dbReference type="SMART" id="SM01169">
    <property type="entry name" value="DUF1943"/>
    <property type="match status" value="1"/>
</dbReference>
<dbReference type="SUPFAM" id="SSF58113">
    <property type="entry name" value="Apolipoprotein A-I"/>
    <property type="match status" value="1"/>
</dbReference>
<dbReference type="InterPro" id="IPR011030">
    <property type="entry name" value="Lipovitellin_superhlx_dom"/>
</dbReference>
<dbReference type="InterPro" id="IPR009454">
    <property type="entry name" value="Lipid_transpt_open_b-sht"/>
</dbReference>
<dbReference type="PANTHER" id="PTHR23345:SF15">
    <property type="entry name" value="VITELLOGENIN 1-RELATED"/>
    <property type="match status" value="1"/>
</dbReference>
<dbReference type="GO" id="GO:0005576">
    <property type="term" value="C:extracellular region"/>
    <property type="evidence" value="ECO:0007669"/>
    <property type="project" value="UniProtKB-SubCell"/>
</dbReference>
<dbReference type="PANTHER" id="PTHR23345">
    <property type="entry name" value="VITELLOGENIN-RELATED"/>
    <property type="match status" value="1"/>
</dbReference>
<comment type="caution">
    <text evidence="7">The sequence shown here is derived from an EMBL/GenBank/DDBJ whole genome shotgun (WGS) entry which is preliminary data.</text>
</comment>
<dbReference type="SUPFAM" id="SSF56968">
    <property type="entry name" value="Lipovitellin-phosvitin complex, beta-sheet shell regions"/>
    <property type="match status" value="1"/>
</dbReference>
<evidence type="ECO:0000256" key="4">
    <source>
        <dbReference type="ARBA" id="ARBA00023180"/>
    </source>
</evidence>
<dbReference type="InterPro" id="IPR001747">
    <property type="entry name" value="Vitellogenin_N"/>
</dbReference>
<dbReference type="Gene3D" id="2.20.50.20">
    <property type="entry name" value="Lipovitellin. Chain A, domain 3"/>
    <property type="match status" value="1"/>
</dbReference>
<reference evidence="7 8" key="1">
    <citation type="journal article" date="2021" name="Elife">
        <title>Chloroplast acquisition without the gene transfer in kleptoplastic sea slugs, Plakobranchus ocellatus.</title>
        <authorList>
            <person name="Maeda T."/>
            <person name="Takahashi S."/>
            <person name="Yoshida T."/>
            <person name="Shimamura S."/>
            <person name="Takaki Y."/>
            <person name="Nagai Y."/>
            <person name="Toyoda A."/>
            <person name="Suzuki Y."/>
            <person name="Arimoto A."/>
            <person name="Ishii H."/>
            <person name="Satoh N."/>
            <person name="Nishiyama T."/>
            <person name="Hasebe M."/>
            <person name="Maruyama T."/>
            <person name="Minagawa J."/>
            <person name="Obokata J."/>
            <person name="Shigenobu S."/>
        </authorList>
    </citation>
    <scope>NUCLEOTIDE SEQUENCE [LARGE SCALE GENOMIC DNA]</scope>
</reference>
<dbReference type="GO" id="GO:0045735">
    <property type="term" value="F:nutrient reservoir activity"/>
    <property type="evidence" value="ECO:0007669"/>
    <property type="project" value="UniProtKB-KW"/>
</dbReference>
<dbReference type="Gene3D" id="2.20.80.10">
    <property type="entry name" value="Lipovitellin-phosvitin complex, chain A, domain 4"/>
    <property type="match status" value="1"/>
</dbReference>
<dbReference type="Pfam" id="PF06448">
    <property type="entry name" value="DUF1081"/>
    <property type="match status" value="1"/>
</dbReference>
<dbReference type="InterPro" id="IPR015817">
    <property type="entry name" value="Vitellinogen_open_b-sht_sub1"/>
</dbReference>
<keyword evidence="2" id="KW-0964">Secreted</keyword>
<sequence>MTSLIIRDEVPKLQARSWISSLAFIPAPISEMLVETKRLLDSEKYREDALLPVSSMVNNFCSRSKACDQSYAVLSIMASLERQIPDGCDASGKDFLKILMTLRAIGNAGHAKRAVPKIISCLTNSANPLEIRVAAVNAFRRMPCDAENTALWRIYGNSNEDSELQVTAYLALMRCPTFETLSKMAESLNGDLDEHVGAFVYSHLTNLKQTSDPHKQDVVRSMESLVIPNKYASNPLKASTNVEFSALINKINTGFVAEKNLIWSNNAQLPRSASANLTVELFGQSINLVDFGGRLEGLEKVIKNTWGKMWGNVEKEKNKLHGSVYGRIFGNELLFLHSKQMKYVGDSFYYNWLDMLITLAENQEFSYTHSAQIMDVSMIIPSVAGLPINMDVNGSAVVDLVMKGKADLRKFSSSPRSVDIEGEIRPSGALEITGTMSVDAFVTKTGLRMRNTLHSSTALKGHIHIGRGESLSIELESPQEKMEIFDARSKFFIVHNNVEQEQKMVAVPKEEYNLCSCSKLADITGAKLCGHISYPNASMQSDSPYFPLTGPSSASLVLHKTDTHSGYKLFAKRVENKKTSTVQISFNTPGSKINRVIMIDMSVNYPRKSIDAQVVTPWKKADFSGYAINKDKMKTISGSLTIDNSHVYAVTSEVKINQHKKKLHLTPLVEIRRPGADTIKLTGEIVKTGNKALQVELSLAGLKEQPYTFNSHFINGLKEKSLMTSVSADGGESEYSLAATSLLSFAEKKKKSVINVREVLEVKTPKHTLIFMDVSADYREDKSLKLNSTLGLHKIMKKPASLLVVMNKVEKKRSIVYKMESNVKTALFSSSLNSMVNSRKYGSGQATTTKSILDYTIPKVAKNRIIASGKFIDKSTKSYTKYIAKGNVEVKKNPEYNVGVNFDFDHKKKHCESELVVKYGRNHKDPKKRLYLNTILNKKRLSYKNLDVHYKIVAKAPEQDIDAILSGKHTHNPTTLDSHVNFNYAKDKDCKAKIFLKNKSNKKTKIHGHATVGWPGAEYVLTSKFDQESKRHYTHEIHLKSDTGVKHSIETDYKMPRSDQHEVVAKVNFQGMRKLRVYGSTNLDDKKPSATGEIQYGKDIYGLSTIAKLQNKQGEVIVEMKHPERRMLMKVEGEKARHQYDGSIEASWDADNDKNKKISLSGSVFNKKSKDVASMGGEMNLKTPFENFENLATVIKYGNDRAQHDMEGKVSWAKHKHVHSKLTLKKPISLKYLSATFETNTPFKKMKKISADISHSWDNSLNTIIKGNVGKENAKLVIENVGDLDKFNGKVIFSSTIKDAEEISTTFSHTSTPKTKNTNVLLSKNGEIYRLNLDMDHEKRGWKLETNGELTLKAPKSKMVASWNHKHGDNLIKSKAELIENGKRKAMSDVNYSNNGNDADFDFAIISPFHNDISGKLNTKYGSYPMTSYGELQWHPRKRVTTSTSLNAENWDDSNVEVTLTTPVRGYKNVNLRASNKKDGAETTSNAVLEYGENKSIFLQTRHILNDQNKMVRVKLNTPFEKVKSLDTGFSFDGKVEDFESSADFALEPVIGKFQGSAKWRYDDEMTGTLRLDTPYPEHPYFELSTSSKIRDRLRRSHIEARLHPQQVYSIDTSYAFDLPISFEANLKSPYPEYDDMRVFIQHDHSPSRIASHGEVRYHADKTIETDLSADWSSNIEGSLTVKTPFTGYESNTVVMRHRGGFKQFSTHGEVNVAQKSVVADASYRAGYTSTGEFTLLTPISGMEKLKLNVMKKGKAKNFKGEIKLRVNDEKSEVDYHHRYTKETLKSSFVLTTPYTKNIRVTLNHKGDLTEFTNDISANYGYKYKVSSDVTFGLKPQIKGDGTFKYKLGKRQNTAKLSFFRDGPIEDMTFRANAGLNDDEIKVSGLWKSVNGIKAVLDVDTPFKDFKDIKIETHNTFDDDYKDINTHVSITSTIKDFGKGDFTLSKTGDLNDLVVDGSILRNRIELANIRIINKQSPGEIHSTFTSRGDSVPETEVKFDHSGPLDSFETTLNAKVDNKEILDSMVSYEQKDKSANTQTTIRYDDQKEISINGKLKLKEEVSGSLKINTPIEGYKDVGMSFTHNGEAENFETEGNLNFVDGEQYKGKVDFSRNDNTGLIDATVELHTPIQDNEFTKLTFRHEGKVEDFTNVASVEYGDQKKISYDLTASTSPKIDLKVVIKTPFENFEDLTATSVVETEWPKLSLISKASAGLEKQFSLDAALDASDSVSGYVDVKTPVTDFTNIGMSFDYSSTSEMFGSEAKVTYMDGKDVSGKITLANEELRGLVGTAELNTPFDFARSTRAEVTLDTTSPSYSVSYNINYGDNEASSANANLNVYSTHNIDGLLEVRLPVDGFEFTKAEYQHRYDTGRIEGTAAFTYGDSNTISGELRASKDPYCEGTVTFKTPFEGYEHTQWTASYENSADKYGMSSSLSLSNYDPFSVTSSLDMSAEPLRGSLQISTPYEGYRNMELAITHEGSMYDFQSTGFLTTPMTDEVNAAASLKYNAPFDMEASASLKSSLNGMDNLAAYIKSTDEDDQKKTHAVVGWTDEKQIMIDAIVNKQKTWYEENISGELSMSTPFPSVEHLVVQGVHNNKQNQLAQTATLELNGEKLLDLDTEYNPEDKHQTTVTFRKPRPMKYTVTGTSEAGATDVEIVANWNRNEVDSNVRITASINDQSDSYKTDRTVDLGVEHASRKMGVHHKLSSSALETTSSGKIHWDSDESSKLSYDMEVKDNSRRNEKIVEGFFNLGLPYQTLGLSGSHSDGRVKRKGDLTFSWDTDRPDRQIGIKATMTKGDRVKGDITLTMPALRKEIRMDGEISVQNGRVILDARTDISYSTDSRKTLTLTSKLEDISDYYSRYNYSLAVGVSHPYTNVDIQMTSHLGSSDEKMTVGLSTDYMTARRQNKNLGLLAEINKLKKQISLQVTNPINKVEIIGDVISDSPCKMRIIKKVDDRENFRSDLTIDAEKKSVELNIGDDTDGLKVTAGYPKHTVYHSEISRIKYGLETTEALLAVRLNTSRLLHTRLHWNPGMTQRFLEGVRDSYRDDVKWMTQTMEELSQAVSEEIVGKYKDITEAFNEEVRPLIDELDNELQVIVRQLYKLSRSLRKAQEDNDFYIQDMNPTIKKAYRDIQLGLVKFTKEFRKQSEETIKSLKDGLDKMVKYPIQERCDEVARKSSQYVEEQMKKVQTYLEKYLTKIDEALTEYRDGIRQIQKSARDTLNNATHIIDYLSDIDVRQYIPTVNMKIPEEYKEYATAVQGRIGYLLDIPSVCIIETPVKVAVNEVYQKCAWAYNYWQVEENIHKHTQSILKLIEEIVQDELKQYIEELERVYHPITVWDPEHGEIQAEFQLPVDVERLDQVPDVSRLTDQVAAYLPDAYTLSNVSENMPQVWSPMKDGDVVLMIKEVKRFKPSRTRQRRGRRQRWNQ</sequence>
<proteinExistence type="predicted"/>
<dbReference type="Proteomes" id="UP000735302">
    <property type="component" value="Unassembled WGS sequence"/>
</dbReference>
<dbReference type="Gene3D" id="1.20.5.1230">
    <property type="entry name" value="Apolipoprotein A-I"/>
    <property type="match status" value="1"/>
</dbReference>
<comment type="subcellular location">
    <subcellularLocation>
        <location evidence="1">Secreted</location>
    </subcellularLocation>
</comment>